<proteinExistence type="predicted"/>
<comment type="catalytic activity">
    <reaction evidence="1">
        <text>ATP + protein L-histidine = ADP + protein N-phospho-L-histidine.</text>
        <dbReference type="EC" id="2.7.13.3"/>
    </reaction>
</comment>
<dbReference type="SMART" id="SM00388">
    <property type="entry name" value="HisKA"/>
    <property type="match status" value="1"/>
</dbReference>
<dbReference type="InterPro" id="IPR013656">
    <property type="entry name" value="PAS_4"/>
</dbReference>
<dbReference type="Proteomes" id="UP000677537">
    <property type="component" value="Unassembled WGS sequence"/>
</dbReference>
<evidence type="ECO:0000313" key="10">
    <source>
        <dbReference type="EMBL" id="MBP0495169.1"/>
    </source>
</evidence>
<name>A0A940MXE7_9PROT</name>
<dbReference type="AlphaFoldDB" id="A0A940MXE7"/>
<dbReference type="SUPFAM" id="SSF47384">
    <property type="entry name" value="Homodimeric domain of signal transducing histidine kinase"/>
    <property type="match status" value="1"/>
</dbReference>
<dbReference type="InterPro" id="IPR005467">
    <property type="entry name" value="His_kinase_dom"/>
</dbReference>
<dbReference type="InterPro" id="IPR036890">
    <property type="entry name" value="HATPase_C_sf"/>
</dbReference>
<protein>
    <recommendedName>
        <fullName evidence="2">histidine kinase</fullName>
        <ecNumber evidence="2">2.7.13.3</ecNumber>
    </recommendedName>
</protein>
<gene>
    <name evidence="10" type="ORF">J5Y10_20465</name>
</gene>
<dbReference type="RefSeq" id="WP_209375968.1">
    <property type="nucleotide sequence ID" value="NZ_JAGIZA010000015.1"/>
</dbReference>
<evidence type="ECO:0000256" key="5">
    <source>
        <dbReference type="ARBA" id="ARBA00022741"/>
    </source>
</evidence>
<sequence>MLTDTALSTPPDARFGTPDHIQAMANAMPALISFFDAGEVCRYANEHHCHWYGRTPGELVGLHLRDFLGEEGYALRLPFLARVAAGEEVSFDAAVPHRDGSWHEAAIRYVPKLGPEGFEGFHILVFDTAVLHHRFRSVFEGRAIAFLELDLGNLGRALEDVPSATAEELAATLAADPGFIRRTLDATPITAMNDRAAELFGLDRKESVGTGFGLLCPPAAEPALAANLLAYVGGMTSFEAETVMRRADGRAIDVLLTTAYPPDSERSGKVFLGLIDISARIRQERRLARLESDLAHAARIATLGELMASISHEVSQPLAAVVTNGNAALRWMNRAEPDLDEAKSAIRRMIDEGVRASEIIVRTRALAGRHTAGRTLFCPNAMIEEAAALVRRQVVSLGAELLLELEPGLPEILADRIQLQQVAINLMVNAAQAMAEQAHAPRRITVSTRAAGGVTAFEVTDTGPGVGADSAAQVFNAFYTTKPTGMGLGLSVSKTIVEAHGGTIDLRPAPSGGARFTFTVPHRQNGNAAEDAPHTRV</sequence>
<evidence type="ECO:0000313" key="11">
    <source>
        <dbReference type="Proteomes" id="UP000677537"/>
    </source>
</evidence>
<dbReference type="InterPro" id="IPR004358">
    <property type="entry name" value="Sig_transdc_His_kin-like_C"/>
</dbReference>
<reference evidence="10" key="1">
    <citation type="submission" date="2021-03" db="EMBL/GenBank/DDBJ databases">
        <authorList>
            <person name="So Y."/>
        </authorList>
    </citation>
    <scope>NUCLEOTIDE SEQUENCE</scope>
    <source>
        <strain evidence="10">SG15</strain>
    </source>
</reference>
<dbReference type="SMART" id="SM00091">
    <property type="entry name" value="PAS"/>
    <property type="match status" value="2"/>
</dbReference>
<dbReference type="Pfam" id="PF13426">
    <property type="entry name" value="PAS_9"/>
    <property type="match status" value="1"/>
</dbReference>
<keyword evidence="5" id="KW-0547">Nucleotide-binding</keyword>
<dbReference type="EC" id="2.7.13.3" evidence="2"/>
<evidence type="ECO:0000256" key="2">
    <source>
        <dbReference type="ARBA" id="ARBA00012438"/>
    </source>
</evidence>
<dbReference type="SUPFAM" id="SSF55785">
    <property type="entry name" value="PYP-like sensor domain (PAS domain)"/>
    <property type="match status" value="2"/>
</dbReference>
<keyword evidence="8" id="KW-0902">Two-component regulatory system</keyword>
<dbReference type="Gene3D" id="1.10.287.130">
    <property type="match status" value="1"/>
</dbReference>
<dbReference type="SMART" id="SM00387">
    <property type="entry name" value="HATPase_c"/>
    <property type="match status" value="1"/>
</dbReference>
<dbReference type="EMBL" id="JAGIZA010000015">
    <property type="protein sequence ID" value="MBP0495169.1"/>
    <property type="molecule type" value="Genomic_DNA"/>
</dbReference>
<dbReference type="CDD" id="cd00082">
    <property type="entry name" value="HisKA"/>
    <property type="match status" value="1"/>
</dbReference>
<dbReference type="GO" id="GO:0000155">
    <property type="term" value="F:phosphorelay sensor kinase activity"/>
    <property type="evidence" value="ECO:0007669"/>
    <property type="project" value="InterPro"/>
</dbReference>
<evidence type="ECO:0000256" key="8">
    <source>
        <dbReference type="ARBA" id="ARBA00023012"/>
    </source>
</evidence>
<comment type="caution">
    <text evidence="10">The sequence shown here is derived from an EMBL/GenBank/DDBJ whole genome shotgun (WGS) entry which is preliminary data.</text>
</comment>
<evidence type="ECO:0000256" key="6">
    <source>
        <dbReference type="ARBA" id="ARBA00022777"/>
    </source>
</evidence>
<dbReference type="PANTHER" id="PTHR43065:SF10">
    <property type="entry name" value="PEROXIDE STRESS-ACTIVATED HISTIDINE KINASE MAK3"/>
    <property type="match status" value="1"/>
</dbReference>
<dbReference type="InterPro" id="IPR003594">
    <property type="entry name" value="HATPase_dom"/>
</dbReference>
<keyword evidence="4" id="KW-0808">Transferase</keyword>
<keyword evidence="3" id="KW-0597">Phosphoprotein</keyword>
<dbReference type="InterPro" id="IPR000014">
    <property type="entry name" value="PAS"/>
</dbReference>
<evidence type="ECO:0000256" key="4">
    <source>
        <dbReference type="ARBA" id="ARBA00022679"/>
    </source>
</evidence>
<dbReference type="InterPro" id="IPR003661">
    <property type="entry name" value="HisK_dim/P_dom"/>
</dbReference>
<dbReference type="Gene3D" id="3.30.450.20">
    <property type="entry name" value="PAS domain"/>
    <property type="match status" value="2"/>
</dbReference>
<dbReference type="InterPro" id="IPR035965">
    <property type="entry name" value="PAS-like_dom_sf"/>
</dbReference>
<dbReference type="PROSITE" id="PS50109">
    <property type="entry name" value="HIS_KIN"/>
    <property type="match status" value="1"/>
</dbReference>
<dbReference type="GO" id="GO:0005524">
    <property type="term" value="F:ATP binding"/>
    <property type="evidence" value="ECO:0007669"/>
    <property type="project" value="UniProtKB-KW"/>
</dbReference>
<dbReference type="InterPro" id="IPR036097">
    <property type="entry name" value="HisK_dim/P_sf"/>
</dbReference>
<evidence type="ECO:0000256" key="3">
    <source>
        <dbReference type="ARBA" id="ARBA00022553"/>
    </source>
</evidence>
<organism evidence="10 11">
    <name type="scientific">Roseomonas indoligenes</name>
    <dbReference type="NCBI Taxonomy" id="2820811"/>
    <lineage>
        <taxon>Bacteria</taxon>
        <taxon>Pseudomonadati</taxon>
        <taxon>Pseudomonadota</taxon>
        <taxon>Alphaproteobacteria</taxon>
        <taxon>Acetobacterales</taxon>
        <taxon>Roseomonadaceae</taxon>
        <taxon>Roseomonas</taxon>
    </lineage>
</organism>
<dbReference type="PANTHER" id="PTHR43065">
    <property type="entry name" value="SENSOR HISTIDINE KINASE"/>
    <property type="match status" value="1"/>
</dbReference>
<keyword evidence="6" id="KW-0418">Kinase</keyword>
<evidence type="ECO:0000256" key="1">
    <source>
        <dbReference type="ARBA" id="ARBA00000085"/>
    </source>
</evidence>
<accession>A0A940MXE7</accession>
<dbReference type="PRINTS" id="PR00344">
    <property type="entry name" value="BCTRLSENSOR"/>
</dbReference>
<feature type="domain" description="Histidine kinase" evidence="9">
    <location>
        <begin position="309"/>
        <end position="524"/>
    </location>
</feature>
<dbReference type="Pfam" id="PF02518">
    <property type="entry name" value="HATPase_c"/>
    <property type="match status" value="1"/>
</dbReference>
<dbReference type="CDD" id="cd00130">
    <property type="entry name" value="PAS"/>
    <property type="match status" value="2"/>
</dbReference>
<evidence type="ECO:0000259" key="9">
    <source>
        <dbReference type="PROSITE" id="PS50109"/>
    </source>
</evidence>
<dbReference type="Pfam" id="PF08448">
    <property type="entry name" value="PAS_4"/>
    <property type="match status" value="1"/>
</dbReference>
<dbReference type="SUPFAM" id="SSF55874">
    <property type="entry name" value="ATPase domain of HSP90 chaperone/DNA topoisomerase II/histidine kinase"/>
    <property type="match status" value="1"/>
</dbReference>
<keyword evidence="11" id="KW-1185">Reference proteome</keyword>
<dbReference type="Gene3D" id="3.30.565.10">
    <property type="entry name" value="Histidine kinase-like ATPase, C-terminal domain"/>
    <property type="match status" value="1"/>
</dbReference>
<evidence type="ECO:0000256" key="7">
    <source>
        <dbReference type="ARBA" id="ARBA00022840"/>
    </source>
</evidence>
<keyword evidence="7" id="KW-0067">ATP-binding</keyword>
<dbReference type="NCBIfam" id="TIGR00229">
    <property type="entry name" value="sensory_box"/>
    <property type="match status" value="1"/>
</dbReference>